<dbReference type="EMBL" id="AEPV01000038">
    <property type="protein sequence ID" value="EFU74077.1"/>
    <property type="molecule type" value="Genomic_DNA"/>
</dbReference>
<protein>
    <recommendedName>
        <fullName evidence="12">Membrane protein insertase YidC</fullName>
    </recommendedName>
    <alternativeName>
        <fullName evidence="12">Foldase YidC</fullName>
    </alternativeName>
    <alternativeName>
        <fullName evidence="12">Membrane integrase YidC</fullName>
    </alternativeName>
    <alternativeName>
        <fullName evidence="12">Membrane protein YidC</fullName>
    </alternativeName>
</protein>
<evidence type="ECO:0000256" key="9">
    <source>
        <dbReference type="ARBA" id="ARBA00023139"/>
    </source>
</evidence>
<evidence type="ECO:0000256" key="6">
    <source>
        <dbReference type="ARBA" id="ARBA00022927"/>
    </source>
</evidence>
<dbReference type="NCBIfam" id="TIGR03592">
    <property type="entry name" value="yidC_oxa1_cterm"/>
    <property type="match status" value="1"/>
</dbReference>
<keyword evidence="7 12" id="KW-1133">Transmembrane helix</keyword>
<keyword evidence="15" id="KW-1185">Reference proteome</keyword>
<keyword evidence="3 12" id="KW-1003">Cell membrane</keyword>
<dbReference type="STRING" id="888064.HMPREF9088_1077"/>
<dbReference type="PANTHER" id="PTHR12428:SF65">
    <property type="entry name" value="CYTOCHROME C OXIDASE ASSEMBLY PROTEIN COX18, MITOCHONDRIAL"/>
    <property type="match status" value="1"/>
</dbReference>
<sequence>MKNKKNWLMGSGLFALVFFLSGCVKTIAGPNNTRVPDPDGFIYKTLVVPLGDFLTYLATNFNWGFGWAIIIVTIVVRIILLPMGISQSKKAMVQSEKMQYLKPQMDIAQANLKQATTREEQLKAQTEMQKIYKENNVNMLGGIGCLPLLIQMPIFSALYFTVSYTQGINTATFMGVNLGKANLIFVALAGLSYVGQSYLSLIGIPEEQKKTMRSMMIVSPLMIVFMSLKAPAGVTLYWVIGGIFSCFQTFITNVLMKPRIKKQIEEEMRLNPPKTVVTPIVKDVTPTAQTKKQQKITQLKVGMLGNKENNRLS</sequence>
<feature type="domain" description="Membrane insertase YidC/Oxa/ALB C-terminal" evidence="13">
    <location>
        <begin position="65"/>
        <end position="253"/>
    </location>
</feature>
<evidence type="ECO:0000256" key="5">
    <source>
        <dbReference type="ARBA" id="ARBA00022729"/>
    </source>
</evidence>
<name>E6LFD7_ENTI1</name>
<dbReference type="GO" id="GO:0032977">
    <property type="term" value="F:membrane insertase activity"/>
    <property type="evidence" value="ECO:0007669"/>
    <property type="project" value="InterPro"/>
</dbReference>
<dbReference type="HAMAP" id="MF_01811">
    <property type="entry name" value="YidC_type2"/>
    <property type="match status" value="1"/>
</dbReference>
<keyword evidence="2 12" id="KW-0813">Transport</keyword>
<dbReference type="PROSITE" id="PS51257">
    <property type="entry name" value="PROKAR_LIPOPROTEIN"/>
    <property type="match status" value="1"/>
</dbReference>
<organism evidence="14 15">
    <name type="scientific">Enterococcus italicus (strain DSM 15952 / CCUG 50447 / LMG 22039 / TP 1.5)</name>
    <dbReference type="NCBI Taxonomy" id="888064"/>
    <lineage>
        <taxon>Bacteria</taxon>
        <taxon>Bacillati</taxon>
        <taxon>Bacillota</taxon>
        <taxon>Bacilli</taxon>
        <taxon>Lactobacillales</taxon>
        <taxon>Enterococcaceae</taxon>
        <taxon>Enterococcus</taxon>
    </lineage>
</organism>
<feature type="transmembrane region" description="Helical" evidence="12">
    <location>
        <begin position="182"/>
        <end position="202"/>
    </location>
</feature>
<keyword evidence="5 12" id="KW-0732">Signal</keyword>
<evidence type="ECO:0000256" key="7">
    <source>
        <dbReference type="ARBA" id="ARBA00022989"/>
    </source>
</evidence>
<dbReference type="GO" id="GO:0051205">
    <property type="term" value="P:protein insertion into membrane"/>
    <property type="evidence" value="ECO:0007669"/>
    <property type="project" value="TreeGrafter"/>
</dbReference>
<evidence type="ECO:0000256" key="4">
    <source>
        <dbReference type="ARBA" id="ARBA00022692"/>
    </source>
</evidence>
<dbReference type="Pfam" id="PF02096">
    <property type="entry name" value="60KD_IMP"/>
    <property type="match status" value="1"/>
</dbReference>
<dbReference type="eggNOG" id="COG0706">
    <property type="taxonomic scope" value="Bacteria"/>
</dbReference>
<feature type="transmembrane region" description="Helical" evidence="12">
    <location>
        <begin position="64"/>
        <end position="85"/>
    </location>
</feature>
<dbReference type="PANTHER" id="PTHR12428">
    <property type="entry name" value="OXA1"/>
    <property type="match status" value="1"/>
</dbReference>
<keyword evidence="10 12" id="KW-0143">Chaperone</keyword>
<evidence type="ECO:0000256" key="3">
    <source>
        <dbReference type="ARBA" id="ARBA00022475"/>
    </source>
</evidence>
<comment type="subcellular location">
    <subcellularLocation>
        <location evidence="1 12">Cell membrane</location>
        <topology evidence="1 12">Multi-pass membrane protein</topology>
    </subcellularLocation>
</comment>
<dbReference type="GO" id="GO:0015031">
    <property type="term" value="P:protein transport"/>
    <property type="evidence" value="ECO:0007669"/>
    <property type="project" value="UniProtKB-KW"/>
</dbReference>
<dbReference type="InterPro" id="IPR028055">
    <property type="entry name" value="YidC/Oxa/ALB_C"/>
</dbReference>
<evidence type="ECO:0000256" key="8">
    <source>
        <dbReference type="ARBA" id="ARBA00023136"/>
    </source>
</evidence>
<proteinExistence type="inferred from homology"/>
<dbReference type="InterPro" id="IPR047196">
    <property type="entry name" value="YidC_ALB_C"/>
</dbReference>
<dbReference type="CDD" id="cd20070">
    <property type="entry name" value="5TM_YidC_Alb3"/>
    <property type="match status" value="1"/>
</dbReference>
<evidence type="ECO:0000259" key="13">
    <source>
        <dbReference type="Pfam" id="PF02096"/>
    </source>
</evidence>
<accession>E6LFD7</accession>
<keyword evidence="9" id="KW-0564">Palmitate</keyword>
<comment type="function">
    <text evidence="12">Required for the insertion and/or proper folding and/or complex formation of integral membrane proteins into the membrane. Involved in integration of membrane proteins that insert both dependently and independently of the Sec translocase complex, as well as at least some lipoproteins.</text>
</comment>
<reference evidence="14 15" key="1">
    <citation type="submission" date="2010-12" db="EMBL/GenBank/DDBJ databases">
        <authorList>
            <person name="Muzny D."/>
            <person name="Qin X."/>
            <person name="Deng J."/>
            <person name="Jiang H."/>
            <person name="Liu Y."/>
            <person name="Qu J."/>
            <person name="Song X.-Z."/>
            <person name="Zhang L."/>
            <person name="Thornton R."/>
            <person name="Coyle M."/>
            <person name="Francisco L."/>
            <person name="Jackson L."/>
            <person name="Javaid M."/>
            <person name="Korchina V."/>
            <person name="Kovar C."/>
            <person name="Mata R."/>
            <person name="Mathew T."/>
            <person name="Ngo R."/>
            <person name="Nguyen L."/>
            <person name="Nguyen N."/>
            <person name="Okwuonu G."/>
            <person name="Ongeri F."/>
            <person name="Pham C."/>
            <person name="Simmons D."/>
            <person name="Wilczek-Boney K."/>
            <person name="Hale W."/>
            <person name="Jakkamsetti A."/>
            <person name="Pham P."/>
            <person name="Ruth R."/>
            <person name="San Lucas F."/>
            <person name="Warren J."/>
            <person name="Zhang J."/>
            <person name="Zhao Z."/>
            <person name="Zhou C."/>
            <person name="Zhu D."/>
            <person name="Lee S."/>
            <person name="Bess C."/>
            <person name="Blankenburg K."/>
            <person name="Forbes L."/>
            <person name="Fu Q."/>
            <person name="Gubbala S."/>
            <person name="Hirani K."/>
            <person name="Jayaseelan J.C."/>
            <person name="Lara F."/>
            <person name="Munidasa M."/>
            <person name="Palculict T."/>
            <person name="Patil S."/>
            <person name="Pu L.-L."/>
            <person name="Saada N."/>
            <person name="Tang L."/>
            <person name="Weissenberger G."/>
            <person name="Zhu Y."/>
            <person name="Hemphill L."/>
            <person name="Shang Y."/>
            <person name="Youmans B."/>
            <person name="Ayvaz T."/>
            <person name="Ross M."/>
            <person name="Santibanez J."/>
            <person name="Aqrawi P."/>
            <person name="Gross S."/>
            <person name="Joshi V."/>
            <person name="Fowler G."/>
            <person name="Nazareth L."/>
            <person name="Reid J."/>
            <person name="Worley K."/>
            <person name="Petrosino J."/>
            <person name="Highlander S."/>
            <person name="Gibbs R."/>
        </authorList>
    </citation>
    <scope>NUCLEOTIDE SEQUENCE [LARGE SCALE GENOMIC DNA]</scope>
    <source>
        <strain evidence="15">DSM 15952 / CCUG 50447 / LMG 22039 / TP 1.5</strain>
    </source>
</reference>
<dbReference type="InterPro" id="IPR001708">
    <property type="entry name" value="YidC/ALB3/OXA1/COX18"/>
</dbReference>
<feature type="transmembrane region" description="Helical" evidence="12">
    <location>
        <begin position="137"/>
        <end position="162"/>
    </location>
</feature>
<keyword evidence="8 12" id="KW-0472">Membrane</keyword>
<dbReference type="HOGENOM" id="CLU_036138_5_1_9"/>
<keyword evidence="4 12" id="KW-0812">Transmembrane</keyword>
<evidence type="ECO:0000256" key="11">
    <source>
        <dbReference type="ARBA" id="ARBA00023288"/>
    </source>
</evidence>
<dbReference type="AlphaFoldDB" id="E6LFD7"/>
<keyword evidence="6 12" id="KW-0653">Protein transport</keyword>
<dbReference type="InterPro" id="IPR023060">
    <property type="entry name" value="YidC/YidC1/YidC2_Firmicutes"/>
</dbReference>
<feature type="transmembrane region" description="Helical" evidence="12">
    <location>
        <begin position="214"/>
        <end position="230"/>
    </location>
</feature>
<evidence type="ECO:0000256" key="2">
    <source>
        <dbReference type="ARBA" id="ARBA00022448"/>
    </source>
</evidence>
<dbReference type="Proteomes" id="UP000010296">
    <property type="component" value="Unassembled WGS sequence"/>
</dbReference>
<dbReference type="PRINTS" id="PR00701">
    <property type="entry name" value="60KDINNERMP"/>
</dbReference>
<keyword evidence="11 12" id="KW-0449">Lipoprotein</keyword>
<evidence type="ECO:0000256" key="10">
    <source>
        <dbReference type="ARBA" id="ARBA00023186"/>
    </source>
</evidence>
<evidence type="ECO:0000256" key="12">
    <source>
        <dbReference type="HAMAP-Rule" id="MF_01811"/>
    </source>
</evidence>
<comment type="similarity">
    <text evidence="12">Belongs to the OXA1/ALB3/YidC family. Type 2 subfamily.</text>
</comment>
<evidence type="ECO:0000313" key="15">
    <source>
        <dbReference type="Proteomes" id="UP000010296"/>
    </source>
</evidence>
<dbReference type="GO" id="GO:0005886">
    <property type="term" value="C:plasma membrane"/>
    <property type="evidence" value="ECO:0007669"/>
    <property type="project" value="UniProtKB-SubCell"/>
</dbReference>
<evidence type="ECO:0000313" key="14">
    <source>
        <dbReference type="EMBL" id="EFU74077.1"/>
    </source>
</evidence>
<evidence type="ECO:0000256" key="1">
    <source>
        <dbReference type="ARBA" id="ARBA00004651"/>
    </source>
</evidence>
<comment type="caution">
    <text evidence="14">The sequence shown here is derived from an EMBL/GenBank/DDBJ whole genome shotgun (WGS) entry which is preliminary data.</text>
</comment>
<gene>
    <name evidence="12" type="primary">yidC</name>
    <name evidence="14" type="ORF">HMPREF9088_1077</name>
</gene>